<dbReference type="PANTHER" id="PTHR30212">
    <property type="entry name" value="PROTEIN YIIM"/>
    <property type="match status" value="1"/>
</dbReference>
<dbReference type="Pfam" id="PF03475">
    <property type="entry name" value="YiiM_3-alpha"/>
    <property type="match status" value="1"/>
</dbReference>
<proteinExistence type="predicted"/>
<evidence type="ECO:0000313" key="3">
    <source>
        <dbReference type="Proteomes" id="UP001595880"/>
    </source>
</evidence>
<protein>
    <submittedName>
        <fullName evidence="2">MOSC domain-containing protein</fullName>
    </submittedName>
</protein>
<dbReference type="Gene3D" id="2.40.33.20">
    <property type="entry name" value="PK beta-barrel domain-like"/>
    <property type="match status" value="1"/>
</dbReference>
<keyword evidence="3" id="KW-1185">Reference proteome</keyword>
<dbReference type="Pfam" id="PF03473">
    <property type="entry name" value="MOSC"/>
    <property type="match status" value="1"/>
</dbReference>
<feature type="domain" description="MOSC" evidence="1">
    <location>
        <begin position="29"/>
        <end position="164"/>
    </location>
</feature>
<dbReference type="InterPro" id="IPR011037">
    <property type="entry name" value="Pyrv_Knase-like_insert_dom_sf"/>
</dbReference>
<dbReference type="SUPFAM" id="SSF50800">
    <property type="entry name" value="PK beta-barrel domain-like"/>
    <property type="match status" value="1"/>
</dbReference>
<reference evidence="3" key="1">
    <citation type="journal article" date="2019" name="Int. J. Syst. Evol. Microbiol.">
        <title>The Global Catalogue of Microorganisms (GCM) 10K type strain sequencing project: providing services to taxonomists for standard genome sequencing and annotation.</title>
        <authorList>
            <consortium name="The Broad Institute Genomics Platform"/>
            <consortium name="The Broad Institute Genome Sequencing Center for Infectious Disease"/>
            <person name="Wu L."/>
            <person name="Ma J."/>
        </authorList>
    </citation>
    <scope>NUCLEOTIDE SEQUENCE [LARGE SCALE GENOMIC DNA]</scope>
    <source>
        <strain evidence="3">KACC 14058</strain>
    </source>
</reference>
<dbReference type="RefSeq" id="WP_390200212.1">
    <property type="nucleotide sequence ID" value="NZ_JBHSDV010000005.1"/>
</dbReference>
<dbReference type="Proteomes" id="UP001595880">
    <property type="component" value="Unassembled WGS sequence"/>
</dbReference>
<dbReference type="InterPro" id="IPR005302">
    <property type="entry name" value="MoCF_Sase_C"/>
</dbReference>
<gene>
    <name evidence="2" type="ORF">ACFOZ1_13805</name>
</gene>
<dbReference type="InterPro" id="IPR005163">
    <property type="entry name" value="Tri_helical_YiiM-like"/>
</dbReference>
<comment type="caution">
    <text evidence="2">The sequence shown here is derived from an EMBL/GenBank/DDBJ whole genome shotgun (WGS) entry which is preliminary data.</text>
</comment>
<dbReference type="PANTHER" id="PTHR30212:SF4">
    <property type="entry name" value="MOSC DOMAIN-CONTAINING PROTEIN"/>
    <property type="match status" value="1"/>
</dbReference>
<evidence type="ECO:0000259" key="1">
    <source>
        <dbReference type="PROSITE" id="PS51340"/>
    </source>
</evidence>
<dbReference type="InterPro" id="IPR052353">
    <property type="entry name" value="Benzoxazolinone_Detox_Enz"/>
</dbReference>
<dbReference type="EMBL" id="JBHSDV010000005">
    <property type="protein sequence ID" value="MFC4388872.1"/>
    <property type="molecule type" value="Genomic_DNA"/>
</dbReference>
<accession>A0ABV8VY99</accession>
<name>A0ABV8VY99_9BACI</name>
<organism evidence="2 3">
    <name type="scientific">Gracilibacillus marinus</name>
    <dbReference type="NCBI Taxonomy" id="630535"/>
    <lineage>
        <taxon>Bacteria</taxon>
        <taxon>Bacillati</taxon>
        <taxon>Bacillota</taxon>
        <taxon>Bacilli</taxon>
        <taxon>Bacillales</taxon>
        <taxon>Bacillaceae</taxon>
        <taxon>Gracilibacillus</taxon>
    </lineage>
</organism>
<evidence type="ECO:0000313" key="2">
    <source>
        <dbReference type="EMBL" id="MFC4388872.1"/>
    </source>
</evidence>
<dbReference type="PROSITE" id="PS51340">
    <property type="entry name" value="MOSC"/>
    <property type="match status" value="1"/>
</dbReference>
<sequence length="215" mass="24694">MKYEIASLNMGKPSTYLFGDKEVHTGIIKTPTNEPCVLKYDGFTLDGQADLKNHGGKEKALLLYSANHYPYWENTYHRTFTYPSFGENITIDTLTEKDVYIGDVFQLGTAIIQVSQPRQPCYKIAAYQQLKDLPARVTLTGFSGVYFRVLQEGVVSNTDVLEKIEEAKHKITSYDIFNCLFHDKANIERMKVYIHIDSLSENVKRTFQKRIMKQS</sequence>